<dbReference type="STRING" id="1054147.F4PY23"/>
<feature type="compositionally biased region" description="Low complexity" evidence="2">
    <location>
        <begin position="11"/>
        <end position="23"/>
    </location>
</feature>
<dbReference type="Gene3D" id="1.10.20.10">
    <property type="entry name" value="Histone, subunit A"/>
    <property type="match status" value="1"/>
</dbReference>
<evidence type="ECO:0000256" key="1">
    <source>
        <dbReference type="RuleBase" id="RU003767"/>
    </source>
</evidence>
<evidence type="ECO:0000313" key="6">
    <source>
        <dbReference type="Proteomes" id="UP000007797"/>
    </source>
</evidence>
<dbReference type="AlphaFoldDB" id="F4PY23"/>
<dbReference type="InterPro" id="IPR009072">
    <property type="entry name" value="Histone-fold"/>
</dbReference>
<gene>
    <name evidence="5" type="primary">H2AZ</name>
    <name evidence="5" type="ORF">DFA_00261</name>
</gene>
<dbReference type="OrthoDB" id="9421954at2759"/>
<keyword evidence="1" id="KW-0544">Nucleosome core</keyword>
<dbReference type="FunFam" id="1.10.20.10:FF:000126">
    <property type="entry name" value="Histone H2A"/>
    <property type="match status" value="1"/>
</dbReference>
<organism evidence="5 6">
    <name type="scientific">Cavenderia fasciculata</name>
    <name type="common">Slime mold</name>
    <name type="synonym">Dictyostelium fasciculatum</name>
    <dbReference type="NCBI Taxonomy" id="261658"/>
    <lineage>
        <taxon>Eukaryota</taxon>
        <taxon>Amoebozoa</taxon>
        <taxon>Evosea</taxon>
        <taxon>Eumycetozoa</taxon>
        <taxon>Dictyostelia</taxon>
        <taxon>Acytosteliales</taxon>
        <taxon>Cavenderiaceae</taxon>
        <taxon>Cavenderia</taxon>
    </lineage>
</organism>
<keyword evidence="1" id="KW-0158">Chromosome</keyword>
<evidence type="ECO:0000259" key="4">
    <source>
        <dbReference type="Pfam" id="PF16211"/>
    </source>
</evidence>
<dbReference type="GO" id="GO:0030527">
    <property type="term" value="F:structural constituent of chromatin"/>
    <property type="evidence" value="ECO:0007669"/>
    <property type="project" value="InterPro"/>
</dbReference>
<dbReference type="PANTHER" id="PTHR23430">
    <property type="entry name" value="HISTONE H2A"/>
    <property type="match status" value="1"/>
</dbReference>
<reference evidence="6" key="1">
    <citation type="journal article" date="2011" name="Genome Res.">
        <title>Phylogeny-wide analysis of social amoeba genomes highlights ancient origins for complex intercellular communication.</title>
        <authorList>
            <person name="Heidel A.J."/>
            <person name="Lawal H.M."/>
            <person name="Felder M."/>
            <person name="Schilde C."/>
            <person name="Helps N.R."/>
            <person name="Tunggal B."/>
            <person name="Rivero F."/>
            <person name="John U."/>
            <person name="Schleicher M."/>
            <person name="Eichinger L."/>
            <person name="Platzer M."/>
            <person name="Noegel A.A."/>
            <person name="Schaap P."/>
            <person name="Gloeckner G."/>
        </authorList>
    </citation>
    <scope>NUCLEOTIDE SEQUENCE [LARGE SCALE GENOMIC DNA]</scope>
    <source>
        <strain evidence="6">SH3</strain>
    </source>
</reference>
<comment type="subunit">
    <text evidence="1">The nucleosome is a histone octamer containing two molecules each of H2A, H2B, H3 and H4 assembled in one H3-H4 heterotetramer and two H2A-H2B heterodimers. The octamer wraps approximately 147 bp of DNA.</text>
</comment>
<feature type="region of interest" description="Disordered" evidence="2">
    <location>
        <begin position="1"/>
        <end position="34"/>
    </location>
</feature>
<comment type="similarity">
    <text evidence="1">Belongs to the histone H2A family.</text>
</comment>
<dbReference type="InterPro" id="IPR032454">
    <property type="entry name" value="Histone_H2A_C"/>
</dbReference>
<protein>
    <recommendedName>
        <fullName evidence="1">Histone H2A</fullName>
    </recommendedName>
</protein>
<dbReference type="OMA" id="PVGRIHT"/>
<sequence>MSTAPEKKVAKTPAAAAPKTAASGKKKATPVTKSTKAGISFPVGRIHRMLKERVPTKRVSVLASVYLAAILEYLTSEVLELTISTLKEHNVRRISPRHLLLAIKTDEELDSLIKATTTIAGGGVLPHIHKNLWKNEKTGTHKKGTKAAAK</sequence>
<dbReference type="SMART" id="SM00414">
    <property type="entry name" value="H2A"/>
    <property type="match status" value="1"/>
</dbReference>
<dbReference type="CDD" id="cd00074">
    <property type="entry name" value="HFD_H2A"/>
    <property type="match status" value="1"/>
</dbReference>
<feature type="domain" description="Core Histone H2A/H2B/H3" evidence="3">
    <location>
        <begin position="23"/>
        <end position="104"/>
    </location>
</feature>
<dbReference type="KEGG" id="dfa:DFA_00261"/>
<evidence type="ECO:0000259" key="3">
    <source>
        <dbReference type="Pfam" id="PF00125"/>
    </source>
</evidence>
<dbReference type="GO" id="GO:0003677">
    <property type="term" value="F:DNA binding"/>
    <property type="evidence" value="ECO:0007669"/>
    <property type="project" value="UniProtKB-KW"/>
</dbReference>
<dbReference type="GO" id="GO:0000786">
    <property type="term" value="C:nucleosome"/>
    <property type="evidence" value="ECO:0007669"/>
    <property type="project" value="UniProtKB-KW"/>
</dbReference>
<keyword evidence="6" id="KW-1185">Reference proteome</keyword>
<dbReference type="Pfam" id="PF00125">
    <property type="entry name" value="Histone"/>
    <property type="match status" value="1"/>
</dbReference>
<dbReference type="Proteomes" id="UP000007797">
    <property type="component" value="Unassembled WGS sequence"/>
</dbReference>
<dbReference type="GO" id="GO:0046982">
    <property type="term" value="F:protein heterodimerization activity"/>
    <property type="evidence" value="ECO:0007669"/>
    <property type="project" value="InterPro"/>
</dbReference>
<feature type="domain" description="Histone H2A C-terminal" evidence="4">
    <location>
        <begin position="107"/>
        <end position="142"/>
    </location>
</feature>
<proteinExistence type="inferred from homology"/>
<dbReference type="InterPro" id="IPR007125">
    <property type="entry name" value="H2A/H2B/H3"/>
</dbReference>
<dbReference type="GO" id="GO:0005634">
    <property type="term" value="C:nucleus"/>
    <property type="evidence" value="ECO:0007669"/>
    <property type="project" value="UniProtKB-SubCell"/>
</dbReference>
<dbReference type="InterPro" id="IPR002119">
    <property type="entry name" value="Histone_H2A"/>
</dbReference>
<dbReference type="SUPFAM" id="SSF47113">
    <property type="entry name" value="Histone-fold"/>
    <property type="match status" value="1"/>
</dbReference>
<dbReference type="GeneID" id="14871508"/>
<dbReference type="RefSeq" id="XP_004357977.1">
    <property type="nucleotide sequence ID" value="XM_004357920.1"/>
</dbReference>
<keyword evidence="1" id="KW-0238">DNA-binding</keyword>
<keyword evidence="1" id="KW-0539">Nucleus</keyword>
<dbReference type="PRINTS" id="PR00620">
    <property type="entry name" value="HISTONEH2A"/>
</dbReference>
<accession>F4PY23</accession>
<dbReference type="Pfam" id="PF16211">
    <property type="entry name" value="Histone_H2A_C"/>
    <property type="match status" value="1"/>
</dbReference>
<comment type="subcellular location">
    <subcellularLocation>
        <location evidence="1">Nucleus</location>
    </subcellularLocation>
</comment>
<evidence type="ECO:0000313" key="5">
    <source>
        <dbReference type="EMBL" id="EGG19683.1"/>
    </source>
</evidence>
<name>F4PY23_CACFS</name>
<evidence type="ECO:0000256" key="2">
    <source>
        <dbReference type="SAM" id="MobiDB-lite"/>
    </source>
</evidence>
<dbReference type="EMBL" id="GL883014">
    <property type="protein sequence ID" value="EGG19683.1"/>
    <property type="molecule type" value="Genomic_DNA"/>
</dbReference>